<dbReference type="Pfam" id="PF12691">
    <property type="entry name" value="Phage_tail_terminator_6"/>
    <property type="match status" value="1"/>
</dbReference>
<evidence type="ECO:0000313" key="1">
    <source>
        <dbReference type="EMBL" id="AWB84776.1"/>
    </source>
</evidence>
<proteinExistence type="predicted"/>
<dbReference type="RefSeq" id="WP_108404784.1">
    <property type="nucleotide sequence ID" value="NZ_CP026948.1"/>
</dbReference>
<protein>
    <submittedName>
        <fullName evidence="1">Uncharacterized protein</fullName>
    </submittedName>
</protein>
<sequence>MTPPPPIFPDFLPDLAQHLAGLKIGQYRGDGKYTTFTPPAIYFGTIPDEAGYSIAINQYDHITTLGRSTSTPALKVQFRARGNQHPHSPAQILDRIYIALHEQTHFDLDNSTTVLHCARHLRGPEEKDTQGRWTRADSYTFTLNPQGA</sequence>
<reference evidence="2" key="1">
    <citation type="submission" date="2018-01" db="EMBL/GenBank/DDBJ databases">
        <authorList>
            <person name="Li J."/>
        </authorList>
    </citation>
    <scope>NUCLEOTIDE SEQUENCE [LARGE SCALE GENOMIC DNA]</scope>
    <source>
        <strain evidence="2">2184</strain>
    </source>
</reference>
<dbReference type="EMBL" id="CP026948">
    <property type="protein sequence ID" value="AWB84776.1"/>
    <property type="molecule type" value="Genomic_DNA"/>
</dbReference>
<organism evidence="1 2">
    <name type="scientific">Corynebacterium liangguodongii</name>
    <dbReference type="NCBI Taxonomy" id="2079535"/>
    <lineage>
        <taxon>Bacteria</taxon>
        <taxon>Bacillati</taxon>
        <taxon>Actinomycetota</taxon>
        <taxon>Actinomycetes</taxon>
        <taxon>Mycobacteriales</taxon>
        <taxon>Corynebacteriaceae</taxon>
        <taxon>Corynebacterium</taxon>
    </lineage>
</organism>
<dbReference type="KEGG" id="clia:C3E79_10080"/>
<evidence type="ECO:0000313" key="2">
    <source>
        <dbReference type="Proteomes" id="UP000244754"/>
    </source>
</evidence>
<dbReference type="OrthoDB" id="4546440at2"/>
<dbReference type="Proteomes" id="UP000244754">
    <property type="component" value="Chromosome"/>
</dbReference>
<keyword evidence="2" id="KW-1185">Reference proteome</keyword>
<gene>
    <name evidence="1" type="ORF">C3E79_10080</name>
</gene>
<dbReference type="AlphaFoldDB" id="A0A2S0WGC3"/>
<accession>A0A2S0WGC3</accession>
<name>A0A2S0WGC3_9CORY</name>
<dbReference type="InterPro" id="IPR024411">
    <property type="entry name" value="Tail_terminator_phage"/>
</dbReference>